<protein>
    <submittedName>
        <fullName evidence="3">Thiol-disulfide isomerase or thioredoxin</fullName>
    </submittedName>
</protein>
<dbReference type="OrthoDB" id="9815205at2"/>
<organism evidence="3 4">
    <name type="scientific">Myroides guanonis</name>
    <dbReference type="NCBI Taxonomy" id="1150112"/>
    <lineage>
        <taxon>Bacteria</taxon>
        <taxon>Pseudomonadati</taxon>
        <taxon>Bacteroidota</taxon>
        <taxon>Flavobacteriia</taxon>
        <taxon>Flavobacteriales</taxon>
        <taxon>Flavobacteriaceae</taxon>
        <taxon>Myroides</taxon>
    </lineage>
</organism>
<name>A0A1I3TL14_9FLAO</name>
<dbReference type="PANTHER" id="PTHR42852:SF17">
    <property type="entry name" value="THIOREDOXIN-LIKE PROTEIN HI_1115"/>
    <property type="match status" value="1"/>
</dbReference>
<dbReference type="InterPro" id="IPR000866">
    <property type="entry name" value="AhpC/TSA"/>
</dbReference>
<dbReference type="EMBL" id="FORU01000014">
    <property type="protein sequence ID" value="SFJ71310.1"/>
    <property type="molecule type" value="Genomic_DNA"/>
</dbReference>
<dbReference type="InterPro" id="IPR013766">
    <property type="entry name" value="Thioredoxin_domain"/>
</dbReference>
<dbReference type="InterPro" id="IPR036249">
    <property type="entry name" value="Thioredoxin-like_sf"/>
</dbReference>
<gene>
    <name evidence="3" type="ORF">SAMN04487893_1143</name>
</gene>
<dbReference type="STRING" id="1150112.SAMN04487893_1143"/>
<dbReference type="Proteomes" id="UP000243887">
    <property type="component" value="Unassembled WGS sequence"/>
</dbReference>
<feature type="domain" description="Thioredoxin" evidence="2">
    <location>
        <begin position="17"/>
        <end position="161"/>
    </location>
</feature>
<keyword evidence="4" id="KW-1185">Reference proteome</keyword>
<dbReference type="RefSeq" id="WP_090680197.1">
    <property type="nucleotide sequence ID" value="NZ_FORU01000014.1"/>
</dbReference>
<evidence type="ECO:0000256" key="1">
    <source>
        <dbReference type="ARBA" id="ARBA00023284"/>
    </source>
</evidence>
<dbReference type="CDD" id="cd02966">
    <property type="entry name" value="TlpA_like_family"/>
    <property type="match status" value="1"/>
</dbReference>
<evidence type="ECO:0000313" key="4">
    <source>
        <dbReference type="Proteomes" id="UP000243887"/>
    </source>
</evidence>
<dbReference type="Gene3D" id="3.40.30.10">
    <property type="entry name" value="Glutaredoxin"/>
    <property type="match status" value="1"/>
</dbReference>
<evidence type="ECO:0000259" key="2">
    <source>
        <dbReference type="PROSITE" id="PS51352"/>
    </source>
</evidence>
<keyword evidence="3" id="KW-0413">Isomerase</keyword>
<dbReference type="PANTHER" id="PTHR42852">
    <property type="entry name" value="THIOL:DISULFIDE INTERCHANGE PROTEIN DSBE"/>
    <property type="match status" value="1"/>
</dbReference>
<dbReference type="Pfam" id="PF00578">
    <property type="entry name" value="AhpC-TSA"/>
    <property type="match status" value="1"/>
</dbReference>
<dbReference type="GO" id="GO:0016491">
    <property type="term" value="F:oxidoreductase activity"/>
    <property type="evidence" value="ECO:0007669"/>
    <property type="project" value="InterPro"/>
</dbReference>
<dbReference type="InterPro" id="IPR017937">
    <property type="entry name" value="Thioredoxin_CS"/>
</dbReference>
<dbReference type="GO" id="GO:0016209">
    <property type="term" value="F:antioxidant activity"/>
    <property type="evidence" value="ECO:0007669"/>
    <property type="project" value="InterPro"/>
</dbReference>
<dbReference type="GO" id="GO:0016853">
    <property type="term" value="F:isomerase activity"/>
    <property type="evidence" value="ECO:0007669"/>
    <property type="project" value="UniProtKB-KW"/>
</dbReference>
<sequence length="162" mass="18325">MKNLLTLFVLLIVSVGMAQKKDLPSVQLKDLDGKIVNIADYNKSDKPIIISFWATWCGPCLKELNAIKEVYSDWQEETGVELIAVSIDDAKSVKRVKPLVNGKGWEYKVLLDDNHELKRAMNVVNVPFTVIVYKGEIVYKHTSYTPGVEKELFRKVKALTGK</sequence>
<accession>A0A1I3TL14</accession>
<keyword evidence="1" id="KW-0676">Redox-active center</keyword>
<dbReference type="AlphaFoldDB" id="A0A1I3TL14"/>
<dbReference type="SUPFAM" id="SSF52833">
    <property type="entry name" value="Thioredoxin-like"/>
    <property type="match status" value="1"/>
</dbReference>
<dbReference type="InterPro" id="IPR050553">
    <property type="entry name" value="Thioredoxin_ResA/DsbE_sf"/>
</dbReference>
<proteinExistence type="predicted"/>
<dbReference type="PROSITE" id="PS00194">
    <property type="entry name" value="THIOREDOXIN_1"/>
    <property type="match status" value="1"/>
</dbReference>
<reference evidence="4" key="1">
    <citation type="submission" date="2016-10" db="EMBL/GenBank/DDBJ databases">
        <authorList>
            <person name="Varghese N."/>
            <person name="Submissions S."/>
        </authorList>
    </citation>
    <scope>NUCLEOTIDE SEQUENCE [LARGE SCALE GENOMIC DNA]</scope>
    <source>
        <strain evidence="4">DSM 26542</strain>
    </source>
</reference>
<dbReference type="PROSITE" id="PS51352">
    <property type="entry name" value="THIOREDOXIN_2"/>
    <property type="match status" value="1"/>
</dbReference>
<evidence type="ECO:0000313" key="3">
    <source>
        <dbReference type="EMBL" id="SFJ71310.1"/>
    </source>
</evidence>